<dbReference type="AlphaFoldDB" id="A0A345H9C0"/>
<organism evidence="5 6">
    <name type="scientific">Flavobacterium arcticum</name>
    <dbReference type="NCBI Taxonomy" id="1784713"/>
    <lineage>
        <taxon>Bacteria</taxon>
        <taxon>Pseudomonadati</taxon>
        <taxon>Bacteroidota</taxon>
        <taxon>Flavobacteriia</taxon>
        <taxon>Flavobacteriales</taxon>
        <taxon>Flavobacteriaceae</taxon>
        <taxon>Flavobacterium</taxon>
    </lineage>
</organism>
<dbReference type="Proteomes" id="UP000253951">
    <property type="component" value="Chromosome"/>
</dbReference>
<evidence type="ECO:0000256" key="1">
    <source>
        <dbReference type="ARBA" id="ARBA00022729"/>
    </source>
</evidence>
<dbReference type="Pfam" id="PF18962">
    <property type="entry name" value="Por_Secre_tail"/>
    <property type="match status" value="1"/>
</dbReference>
<dbReference type="OrthoDB" id="1110367at2"/>
<name>A0A345H9C0_9FLAO</name>
<dbReference type="SUPFAM" id="SSF52058">
    <property type="entry name" value="L domain-like"/>
    <property type="match status" value="1"/>
</dbReference>
<dbReference type="InterPro" id="IPR055353">
    <property type="entry name" value="DUF7619"/>
</dbReference>
<dbReference type="NCBIfam" id="TIGR04183">
    <property type="entry name" value="Por_Secre_tail"/>
    <property type="match status" value="1"/>
</dbReference>
<accession>A0A345H9C0</accession>
<dbReference type="Gene3D" id="3.80.10.10">
    <property type="entry name" value="Ribonuclease Inhibitor"/>
    <property type="match status" value="1"/>
</dbReference>
<evidence type="ECO:0000259" key="4">
    <source>
        <dbReference type="Pfam" id="PF24595"/>
    </source>
</evidence>
<keyword evidence="6" id="KW-1185">Reference proteome</keyword>
<feature type="chain" id="PRO_5016765045" evidence="2">
    <location>
        <begin position="20"/>
        <end position="620"/>
    </location>
</feature>
<feature type="domain" description="DUF7619" evidence="4">
    <location>
        <begin position="408"/>
        <end position="532"/>
    </location>
</feature>
<reference evidence="5 6" key="1">
    <citation type="submission" date="2018-07" db="EMBL/GenBank/DDBJ databases">
        <title>Complete genome sequence of Flavobacterium arcticum type strain SM1502T.</title>
        <authorList>
            <person name="Li Y."/>
            <person name="Li D.-D."/>
        </authorList>
    </citation>
    <scope>NUCLEOTIDE SEQUENCE [LARGE SCALE GENOMIC DNA]</scope>
    <source>
        <strain evidence="5 6">SM1502</strain>
    </source>
</reference>
<dbReference type="InterPro" id="IPR026444">
    <property type="entry name" value="Secre_tail"/>
</dbReference>
<gene>
    <name evidence="5" type="ORF">DVK85_02635</name>
</gene>
<feature type="signal peptide" evidence="2">
    <location>
        <begin position="1"/>
        <end position="19"/>
    </location>
</feature>
<dbReference type="EMBL" id="CP031188">
    <property type="protein sequence ID" value="AXG73180.1"/>
    <property type="molecule type" value="Genomic_DNA"/>
</dbReference>
<evidence type="ECO:0000313" key="5">
    <source>
        <dbReference type="EMBL" id="AXG73180.1"/>
    </source>
</evidence>
<keyword evidence="1 2" id="KW-0732">Signal</keyword>
<evidence type="ECO:0000313" key="6">
    <source>
        <dbReference type="Proteomes" id="UP000253951"/>
    </source>
</evidence>
<proteinExistence type="predicted"/>
<sequence length="620" mass="67640">MKRKSLIIILLIASGIAQAQIIDIPDPNFKNALLTSGVVKDGDNNNIILDSNNDNEIQESEALQAAWLDISNLNITSLDGIEYFVNLEFINCTACPITELDLSAAPNLTSFIVNDCTALTYINIKNSTILSSPELVEVNNATALGFVCVDEGEAAVLVPYFPMLYISTYCSFTPGGDYNTITGTLTFDLDDNGCDTTDPVNSFVKLNITNGTESETVFTNTLGNYNFYTEAGEFTITPMFENNYFLASPGYALVNFPIVDNSVATENFCISASSIYNDIEVVMVPIGQAQPGINANYKIVYKNKGNTVLSGGVSCGWDDELLGYVNISPMADIIGTGTYTWYFSNLQPFESREILMTLNVNSTTDTPSVNIGDVLPFTADVTITGVDEIPSDNNFLFDQVVVGAYPSNSIICIEGDTESTENIGEYLHYVVNFENTGNTEANAVVIRHELDETKFDIASLQLLNSSHEVMARVEGSSIEFIFENANLSVADHGNILFKIKSRSNLMANDMVTNSANIYFDYNTPVQTNNANTVFATLSTGDFELDNSVSLYPNPSKDIITITANTAIMSVQLYDVQGRLVQVNTGNEAKEQLDISAQPSGLYFVKITTEDGVKVTKLVKE</sequence>
<dbReference type="Pfam" id="PF24595">
    <property type="entry name" value="DUF7619"/>
    <property type="match status" value="1"/>
</dbReference>
<dbReference type="KEGG" id="fat:DVK85_02635"/>
<dbReference type="RefSeq" id="WP_114676943.1">
    <property type="nucleotide sequence ID" value="NZ_CP031188.1"/>
</dbReference>
<protein>
    <submittedName>
        <fullName evidence="5">T9SS C-terminal target domain-containing protein</fullName>
    </submittedName>
</protein>
<feature type="domain" description="Secretion system C-terminal sorting" evidence="3">
    <location>
        <begin position="550"/>
        <end position="618"/>
    </location>
</feature>
<evidence type="ECO:0000259" key="3">
    <source>
        <dbReference type="Pfam" id="PF18962"/>
    </source>
</evidence>
<dbReference type="InterPro" id="IPR032675">
    <property type="entry name" value="LRR_dom_sf"/>
</dbReference>
<evidence type="ECO:0000256" key="2">
    <source>
        <dbReference type="SAM" id="SignalP"/>
    </source>
</evidence>